<proteinExistence type="predicted"/>
<reference evidence="1" key="2">
    <citation type="submission" date="2007-03" db="EMBL/GenBank/DDBJ databases">
        <authorList>
            <consortium name="The International Medicago Genome Annotation Group"/>
        </authorList>
    </citation>
    <scope>NUCLEOTIDE SEQUENCE</scope>
</reference>
<dbReference type="EMBL" id="PSQE01000007">
    <property type="protein sequence ID" value="RHN49310.1"/>
    <property type="molecule type" value="Genomic_DNA"/>
</dbReference>
<evidence type="ECO:0000313" key="2">
    <source>
        <dbReference type="EMBL" id="ABN09022.1"/>
    </source>
</evidence>
<protein>
    <submittedName>
        <fullName evidence="1 5">Uncharacterized protein</fullName>
    </submittedName>
</protein>
<dbReference type="EMBL" id="CM001223">
    <property type="protein sequence ID" value="AES82540.1"/>
    <property type="molecule type" value="Genomic_DNA"/>
</dbReference>
<dbReference type="HOGENOM" id="CLU_1899329_0_0_1"/>
<evidence type="ECO:0000313" key="1">
    <source>
        <dbReference type="EMBL" id="ABD32374.1"/>
    </source>
</evidence>
<keyword evidence="6" id="KW-1185">Reference proteome</keyword>
<sequence length="134" mass="15272">MDKKELHLEHVNICYKLYDFIMKILSAQASKTVTLGRSSNYGSSSLGVPISDKMVRHVTPCIGLNSNELRKSKYFFGDNRLSPQTEHVEEENNLCRNIVDEELCHQASKKMVSINDMAEEIILTSTKKRNKVLP</sequence>
<dbReference type="EMBL" id="AC172101">
    <property type="protein sequence ID" value="ABN09022.1"/>
    <property type="molecule type" value="Genomic_DNA"/>
</dbReference>
<dbReference type="AlphaFoldDB" id="Q2HTP2"/>
<dbReference type="Proteomes" id="UP000265566">
    <property type="component" value="Chromosome 7"/>
</dbReference>
<reference evidence="1" key="1">
    <citation type="submission" date="2004-08" db="EMBL/GenBank/DDBJ databases">
        <authorList>
            <person name="Town C.D."/>
        </authorList>
    </citation>
    <scope>NUCLEOTIDE SEQUENCE</scope>
</reference>
<reference evidence="5" key="5">
    <citation type="submission" date="2015-04" db="UniProtKB">
        <authorList>
            <consortium name="EnsemblPlants"/>
        </authorList>
    </citation>
    <scope>IDENTIFICATION</scope>
    <source>
        <strain evidence="5">cv. Jemalong A17</strain>
    </source>
</reference>
<evidence type="ECO:0000313" key="5">
    <source>
        <dbReference type="EnsemblPlants" id="AES82540"/>
    </source>
</evidence>
<dbReference type="EnsemblPlants" id="AES82540">
    <property type="protein sequence ID" value="AES82540"/>
    <property type="gene ID" value="MTR_7g113870"/>
</dbReference>
<organism evidence="1">
    <name type="scientific">Medicago truncatula</name>
    <name type="common">Barrel medic</name>
    <name type="synonym">Medicago tribuloides</name>
    <dbReference type="NCBI Taxonomy" id="3880"/>
    <lineage>
        <taxon>Eukaryota</taxon>
        <taxon>Viridiplantae</taxon>
        <taxon>Streptophyta</taxon>
        <taxon>Embryophyta</taxon>
        <taxon>Tracheophyta</taxon>
        <taxon>Spermatophyta</taxon>
        <taxon>Magnoliopsida</taxon>
        <taxon>eudicotyledons</taxon>
        <taxon>Gunneridae</taxon>
        <taxon>Pentapetalae</taxon>
        <taxon>rosids</taxon>
        <taxon>fabids</taxon>
        <taxon>Fabales</taxon>
        <taxon>Fabaceae</taxon>
        <taxon>Papilionoideae</taxon>
        <taxon>50 kb inversion clade</taxon>
        <taxon>NPAAA clade</taxon>
        <taxon>Hologalegina</taxon>
        <taxon>IRL clade</taxon>
        <taxon>Trifolieae</taxon>
        <taxon>Medicago</taxon>
    </lineage>
</organism>
<dbReference type="PaxDb" id="3880-AES82540"/>
<evidence type="ECO:0000313" key="6">
    <source>
        <dbReference type="Proteomes" id="UP000002051"/>
    </source>
</evidence>
<reference evidence="3 6" key="3">
    <citation type="journal article" date="2011" name="Nature">
        <title>The Medicago genome provides insight into the evolution of rhizobial symbioses.</title>
        <authorList>
            <person name="Young N.D."/>
            <person name="Debelle F."/>
            <person name="Oldroyd G.E."/>
            <person name="Geurts R."/>
            <person name="Cannon S.B."/>
            <person name="Udvardi M.K."/>
            <person name="Benedito V.A."/>
            <person name="Mayer K.F."/>
            <person name="Gouzy J."/>
            <person name="Schoof H."/>
            <person name="Van de Peer Y."/>
            <person name="Proost S."/>
            <person name="Cook D.R."/>
            <person name="Meyers B.C."/>
            <person name="Spannagl M."/>
            <person name="Cheung F."/>
            <person name="De Mita S."/>
            <person name="Krishnakumar V."/>
            <person name="Gundlach H."/>
            <person name="Zhou S."/>
            <person name="Mudge J."/>
            <person name="Bharti A.K."/>
            <person name="Murray J.D."/>
            <person name="Naoumkina M.A."/>
            <person name="Rosen B."/>
            <person name="Silverstein K.A."/>
            <person name="Tang H."/>
            <person name="Rombauts S."/>
            <person name="Zhao P.X."/>
            <person name="Zhou P."/>
            <person name="Barbe V."/>
            <person name="Bardou P."/>
            <person name="Bechner M."/>
            <person name="Bellec A."/>
            <person name="Berger A."/>
            <person name="Berges H."/>
            <person name="Bidwell S."/>
            <person name="Bisseling T."/>
            <person name="Choisne N."/>
            <person name="Couloux A."/>
            <person name="Denny R."/>
            <person name="Deshpande S."/>
            <person name="Dai X."/>
            <person name="Doyle J.J."/>
            <person name="Dudez A.M."/>
            <person name="Farmer A.D."/>
            <person name="Fouteau S."/>
            <person name="Franken C."/>
            <person name="Gibelin C."/>
            <person name="Gish J."/>
            <person name="Goldstein S."/>
            <person name="Gonzalez A.J."/>
            <person name="Green P.J."/>
            <person name="Hallab A."/>
            <person name="Hartog M."/>
            <person name="Hua A."/>
            <person name="Humphray S.J."/>
            <person name="Jeong D.H."/>
            <person name="Jing Y."/>
            <person name="Jocker A."/>
            <person name="Kenton S.M."/>
            <person name="Kim D.J."/>
            <person name="Klee K."/>
            <person name="Lai H."/>
            <person name="Lang C."/>
            <person name="Lin S."/>
            <person name="Macmil S.L."/>
            <person name="Magdelenat G."/>
            <person name="Matthews L."/>
            <person name="McCorrison J."/>
            <person name="Monaghan E.L."/>
            <person name="Mun J.H."/>
            <person name="Najar F.Z."/>
            <person name="Nicholson C."/>
            <person name="Noirot C."/>
            <person name="O'Bleness M."/>
            <person name="Paule C.R."/>
            <person name="Poulain J."/>
            <person name="Prion F."/>
            <person name="Qin B."/>
            <person name="Qu C."/>
            <person name="Retzel E.F."/>
            <person name="Riddle C."/>
            <person name="Sallet E."/>
            <person name="Samain S."/>
            <person name="Samson N."/>
            <person name="Sanders I."/>
            <person name="Saurat O."/>
            <person name="Scarpelli C."/>
            <person name="Schiex T."/>
            <person name="Segurens B."/>
            <person name="Severin A.J."/>
            <person name="Sherrier D.J."/>
            <person name="Shi R."/>
            <person name="Sims S."/>
            <person name="Singer S.R."/>
            <person name="Sinharoy S."/>
            <person name="Sterck L."/>
            <person name="Viollet A."/>
            <person name="Wang B.B."/>
            <person name="Wang K."/>
            <person name="Wang M."/>
            <person name="Wang X."/>
            <person name="Warfsmann J."/>
            <person name="Weissenbach J."/>
            <person name="White D.D."/>
            <person name="White J.D."/>
            <person name="Wiley G.B."/>
            <person name="Wincker P."/>
            <person name="Xing Y."/>
            <person name="Yang L."/>
            <person name="Yao Z."/>
            <person name="Ying F."/>
            <person name="Zhai J."/>
            <person name="Zhou L."/>
            <person name="Zuber A."/>
            <person name="Denarie J."/>
            <person name="Dixon R.A."/>
            <person name="May G.D."/>
            <person name="Schwartz D.C."/>
            <person name="Rogers J."/>
            <person name="Quetier F."/>
            <person name="Town C.D."/>
            <person name="Roe B.A."/>
        </authorList>
    </citation>
    <scope>NUCLEOTIDE SEQUENCE [LARGE SCALE GENOMIC DNA]</scope>
    <source>
        <strain evidence="3">A17</strain>
        <strain evidence="5 6">cv. Jemalong A17</strain>
    </source>
</reference>
<gene>
    <name evidence="3" type="ordered locus">MTR_7g113870</name>
    <name evidence="1" type="ORF">MtrDRAFT_AC150244g1v2</name>
    <name evidence="2" type="ORF">MtrDRAFT_AC172101g3v1</name>
    <name evidence="4" type="ORF">MtrunA17_Chr7g0273121</name>
</gene>
<accession>Q2HTP2</accession>
<dbReference type="Gramene" id="rna44125">
    <property type="protein sequence ID" value="RHN49310.1"/>
    <property type="gene ID" value="gene44125"/>
</dbReference>
<reference evidence="3 6" key="4">
    <citation type="journal article" date="2014" name="BMC Genomics">
        <title>An improved genome release (version Mt4.0) for the model legume Medicago truncatula.</title>
        <authorList>
            <person name="Tang H."/>
            <person name="Krishnakumar V."/>
            <person name="Bidwell S."/>
            <person name="Rosen B."/>
            <person name="Chan A."/>
            <person name="Zhou S."/>
            <person name="Gentzbittel L."/>
            <person name="Childs K.L."/>
            <person name="Yandell M."/>
            <person name="Gundlach H."/>
            <person name="Mayer K.F."/>
            <person name="Schwartz D.C."/>
            <person name="Town C.D."/>
        </authorList>
    </citation>
    <scope>GENOME REANNOTATION</scope>
    <source>
        <strain evidence="5 6">cv. Jemalong A17</strain>
    </source>
</reference>
<dbReference type="Proteomes" id="UP000002051">
    <property type="component" value="Unassembled WGS sequence"/>
</dbReference>
<dbReference type="EMBL" id="AC150244">
    <property type="protein sequence ID" value="ABD32374.1"/>
    <property type="molecule type" value="Genomic_DNA"/>
</dbReference>
<evidence type="ECO:0000313" key="4">
    <source>
        <dbReference type="EMBL" id="RHN49310.1"/>
    </source>
</evidence>
<evidence type="ECO:0000313" key="3">
    <source>
        <dbReference type="EMBL" id="AES82540.1"/>
    </source>
</evidence>
<reference evidence="4" key="6">
    <citation type="journal article" date="2018" name="Nat. Plants">
        <title>Whole-genome landscape of Medicago truncatula symbiotic genes.</title>
        <authorList>
            <person name="Pecrix Y."/>
            <person name="Gamas P."/>
            <person name="Carrere S."/>
        </authorList>
    </citation>
    <scope>NUCLEOTIDE SEQUENCE</scope>
    <source>
        <tissue evidence="4">Leaves</tissue>
    </source>
</reference>
<name>Q2HTP2_MEDTR</name>